<evidence type="ECO:0000313" key="8">
    <source>
        <dbReference type="EMBL" id="KAA8890748.1"/>
    </source>
</evidence>
<keyword evidence="9" id="KW-1185">Reference proteome</keyword>
<dbReference type="GO" id="GO:0051213">
    <property type="term" value="F:dioxygenase activity"/>
    <property type="evidence" value="ECO:0007669"/>
    <property type="project" value="UniProtKB-KW"/>
</dbReference>
<evidence type="ECO:0000256" key="4">
    <source>
        <dbReference type="ARBA" id="ARBA00022964"/>
    </source>
</evidence>
<evidence type="ECO:0000256" key="5">
    <source>
        <dbReference type="ARBA" id="ARBA00023002"/>
    </source>
</evidence>
<organism evidence="8 9">
    <name type="scientific">Nocardia colli</name>
    <dbReference type="NCBI Taxonomy" id="2545717"/>
    <lineage>
        <taxon>Bacteria</taxon>
        <taxon>Bacillati</taxon>
        <taxon>Actinomycetota</taxon>
        <taxon>Actinomycetes</taxon>
        <taxon>Mycobacteriales</taxon>
        <taxon>Nocardiaceae</taxon>
        <taxon>Nocardia</taxon>
    </lineage>
</organism>
<dbReference type="AlphaFoldDB" id="A0A5N0EMV4"/>
<dbReference type="Pfam" id="PF02668">
    <property type="entry name" value="TauD"/>
    <property type="match status" value="1"/>
</dbReference>
<accession>A0A5N0EMV4</accession>
<dbReference type="PANTHER" id="PTHR10696:SF25">
    <property type="entry name" value="OXIDOREDUCTASE AIM17-RELATED"/>
    <property type="match status" value="1"/>
</dbReference>
<protein>
    <recommendedName>
        <fullName evidence="7">TauD/TfdA-like domain-containing protein</fullName>
    </recommendedName>
</protein>
<dbReference type="GO" id="GO:0045329">
    <property type="term" value="P:carnitine biosynthetic process"/>
    <property type="evidence" value="ECO:0007669"/>
    <property type="project" value="TreeGrafter"/>
</dbReference>
<keyword evidence="4" id="KW-0223">Dioxygenase</keyword>
<comment type="caution">
    <text evidence="8">The sequence shown here is derived from an EMBL/GenBank/DDBJ whole genome shotgun (WGS) entry which is preliminary data.</text>
</comment>
<comment type="similarity">
    <text evidence="2">Belongs to the gamma-BBH/TMLD family.</text>
</comment>
<dbReference type="PANTHER" id="PTHR10696">
    <property type="entry name" value="GAMMA-BUTYROBETAINE HYDROXYLASE-RELATED"/>
    <property type="match status" value="1"/>
</dbReference>
<dbReference type="RefSeq" id="WP_150400654.1">
    <property type="nucleotide sequence ID" value="NZ_VXLC01000001.1"/>
</dbReference>
<gene>
    <name evidence="8" type="ORF">F3087_05800</name>
</gene>
<feature type="domain" description="TauD/TfdA-like" evidence="7">
    <location>
        <begin position="17"/>
        <end position="223"/>
    </location>
</feature>
<dbReference type="InterPro" id="IPR042098">
    <property type="entry name" value="TauD-like_sf"/>
</dbReference>
<dbReference type="EMBL" id="VXLC01000001">
    <property type="protein sequence ID" value="KAA8890748.1"/>
    <property type="molecule type" value="Genomic_DNA"/>
</dbReference>
<name>A0A5N0EMV4_9NOCA</name>
<dbReference type="OrthoDB" id="3540068at2"/>
<dbReference type="SUPFAM" id="SSF51197">
    <property type="entry name" value="Clavaminate synthase-like"/>
    <property type="match status" value="1"/>
</dbReference>
<evidence type="ECO:0000256" key="2">
    <source>
        <dbReference type="ARBA" id="ARBA00008654"/>
    </source>
</evidence>
<dbReference type="Proteomes" id="UP000323876">
    <property type="component" value="Unassembled WGS sequence"/>
</dbReference>
<evidence type="ECO:0000256" key="3">
    <source>
        <dbReference type="ARBA" id="ARBA00022723"/>
    </source>
</evidence>
<evidence type="ECO:0000313" key="9">
    <source>
        <dbReference type="Proteomes" id="UP000323876"/>
    </source>
</evidence>
<keyword evidence="6" id="KW-0408">Iron</keyword>
<dbReference type="Gene3D" id="3.60.130.10">
    <property type="entry name" value="Clavaminate synthase-like"/>
    <property type="match status" value="1"/>
</dbReference>
<evidence type="ECO:0000256" key="1">
    <source>
        <dbReference type="ARBA" id="ARBA00001954"/>
    </source>
</evidence>
<keyword evidence="3" id="KW-0479">Metal-binding</keyword>
<dbReference type="GO" id="GO:0046872">
    <property type="term" value="F:metal ion binding"/>
    <property type="evidence" value="ECO:0007669"/>
    <property type="project" value="UniProtKB-KW"/>
</dbReference>
<reference evidence="8 9" key="1">
    <citation type="submission" date="2019-09" db="EMBL/GenBank/DDBJ databases">
        <authorList>
            <person name="Wang X."/>
        </authorList>
    </citation>
    <scope>NUCLEOTIDE SEQUENCE [LARGE SCALE GENOMIC DNA]</scope>
    <source>
        <strain evidence="8 9">CICC 11023</strain>
    </source>
</reference>
<proteinExistence type="inferred from homology"/>
<evidence type="ECO:0000256" key="6">
    <source>
        <dbReference type="ARBA" id="ARBA00023004"/>
    </source>
</evidence>
<comment type="cofactor">
    <cofactor evidence="1">
        <name>Fe(2+)</name>
        <dbReference type="ChEBI" id="CHEBI:29033"/>
    </cofactor>
</comment>
<dbReference type="InterPro" id="IPR003819">
    <property type="entry name" value="TauD/TfdA-like"/>
</dbReference>
<sequence>MFVDLQQDWAAGVAVGLAADGFARFDKVRTRAQLVTLGASLGRIVPHRDSDDDGVTTLQNRGGLARRIGFEGFGTGALSPHTDRSGVLEPPALLLVVCGRKSSSGGECIAIDSRSVYTDLAINDPEAARALSQPRTALFGGAAGYLGSVFEHSQGNRIRVRFRMDGLVKYSPEITRWLPVLGAAIERHTIRFALEPGQGYVLHNHRWMHGRTAFTGDRVMYRLSLDPHPEFAIPSGFEAPNTVGVTP</sequence>
<evidence type="ECO:0000259" key="7">
    <source>
        <dbReference type="Pfam" id="PF02668"/>
    </source>
</evidence>
<keyword evidence="5" id="KW-0560">Oxidoreductase</keyword>
<dbReference type="InterPro" id="IPR050411">
    <property type="entry name" value="AlphaKG_dependent_hydroxylases"/>
</dbReference>